<dbReference type="Gene3D" id="3.30.479.10">
    <property type="entry name" value="6-pyruvoyl tetrahydropterin synthase/QueD"/>
    <property type="match status" value="1"/>
</dbReference>
<evidence type="ECO:0000256" key="2">
    <source>
        <dbReference type="ARBA" id="ARBA00022723"/>
    </source>
</evidence>
<keyword evidence="2" id="KW-0479">Metal-binding</keyword>
<accession>A0A383BMJ3</accession>
<gene>
    <name evidence="5" type="ORF">METZ01_LOCUS473915</name>
</gene>
<dbReference type="GO" id="GO:0016829">
    <property type="term" value="F:lyase activity"/>
    <property type="evidence" value="ECO:0007669"/>
    <property type="project" value="UniProtKB-KW"/>
</dbReference>
<evidence type="ECO:0000256" key="4">
    <source>
        <dbReference type="ARBA" id="ARBA00023239"/>
    </source>
</evidence>
<name>A0A383BMJ3_9ZZZZ</name>
<proteinExistence type="predicted"/>
<dbReference type="InterPro" id="IPR038418">
    <property type="entry name" value="6-PTP_synth/QueD_sf"/>
</dbReference>
<dbReference type="EMBL" id="UINC01201632">
    <property type="protein sequence ID" value="SVE21061.1"/>
    <property type="molecule type" value="Genomic_DNA"/>
</dbReference>
<dbReference type="PANTHER" id="PTHR12589:SF7">
    <property type="entry name" value="6-PYRUVOYL TETRAHYDROBIOPTERIN SYNTHASE"/>
    <property type="match status" value="1"/>
</dbReference>
<sequence length="135" mass="15838">MPFITKQYKFCAAHRYWNNRWTEAENFENFGDDIYLHGHNYNLDITISGEINTDSGFIVNLQKLNNIVQENVISIMDHSQIEKDIDWFENRQPSTENMVVFIWERLVGKIPSPAKLHSIKLQETPTISTTYFGPK</sequence>
<evidence type="ECO:0000313" key="5">
    <source>
        <dbReference type="EMBL" id="SVE21061.1"/>
    </source>
</evidence>
<organism evidence="5">
    <name type="scientific">marine metagenome</name>
    <dbReference type="NCBI Taxonomy" id="408172"/>
    <lineage>
        <taxon>unclassified sequences</taxon>
        <taxon>metagenomes</taxon>
        <taxon>ecological metagenomes</taxon>
    </lineage>
</organism>
<dbReference type="PANTHER" id="PTHR12589">
    <property type="entry name" value="PYRUVOYL TETRAHYDROBIOPTERIN SYNTHASE"/>
    <property type="match status" value="1"/>
</dbReference>
<evidence type="ECO:0000256" key="1">
    <source>
        <dbReference type="ARBA" id="ARBA00001947"/>
    </source>
</evidence>
<dbReference type="AlphaFoldDB" id="A0A383BMJ3"/>
<reference evidence="5" key="1">
    <citation type="submission" date="2018-05" db="EMBL/GenBank/DDBJ databases">
        <authorList>
            <person name="Lanie J.A."/>
            <person name="Ng W.-L."/>
            <person name="Kazmierczak K.M."/>
            <person name="Andrzejewski T.M."/>
            <person name="Davidsen T.M."/>
            <person name="Wayne K.J."/>
            <person name="Tettelin H."/>
            <person name="Glass J.I."/>
            <person name="Rusch D."/>
            <person name="Podicherti R."/>
            <person name="Tsui H.-C.T."/>
            <person name="Winkler M.E."/>
        </authorList>
    </citation>
    <scope>NUCLEOTIDE SEQUENCE</scope>
</reference>
<dbReference type="Pfam" id="PF01242">
    <property type="entry name" value="PTPS"/>
    <property type="match status" value="1"/>
</dbReference>
<keyword evidence="4" id="KW-0456">Lyase</keyword>
<protein>
    <recommendedName>
        <fullName evidence="6">6-pyruvoyl tetrahydrobiopterin synthase</fullName>
    </recommendedName>
</protein>
<evidence type="ECO:0000256" key="3">
    <source>
        <dbReference type="ARBA" id="ARBA00022833"/>
    </source>
</evidence>
<dbReference type="GO" id="GO:0046872">
    <property type="term" value="F:metal ion binding"/>
    <property type="evidence" value="ECO:0007669"/>
    <property type="project" value="UniProtKB-KW"/>
</dbReference>
<dbReference type="InterPro" id="IPR007115">
    <property type="entry name" value="6-PTP_synth/QueD"/>
</dbReference>
<evidence type="ECO:0008006" key="6">
    <source>
        <dbReference type="Google" id="ProtNLM"/>
    </source>
</evidence>
<keyword evidence="3" id="KW-0862">Zinc</keyword>
<dbReference type="SUPFAM" id="SSF55620">
    <property type="entry name" value="Tetrahydrobiopterin biosynthesis enzymes-like"/>
    <property type="match status" value="1"/>
</dbReference>
<comment type="cofactor">
    <cofactor evidence="1">
        <name>Zn(2+)</name>
        <dbReference type="ChEBI" id="CHEBI:29105"/>
    </cofactor>
</comment>